<evidence type="ECO:0000313" key="1">
    <source>
        <dbReference type="EMBL" id="SDL00557.1"/>
    </source>
</evidence>
<sequence length="62" mass="6785">MNACRLEEFVYGIEIVEVVGVLEFAEYLQRVGPRVRVGDLPAVLLLLGIGQSVAGGIDPRRM</sequence>
<dbReference type="Proteomes" id="UP000198882">
    <property type="component" value="Unassembled WGS sequence"/>
</dbReference>
<dbReference type="RefSeq" id="WP_090312043.1">
    <property type="nucleotide sequence ID" value="NZ_FNFE01000009.1"/>
</dbReference>
<dbReference type="AlphaFoldDB" id="A0A1G9GIR6"/>
<gene>
    <name evidence="1" type="ORF">SAMN04515672_4523</name>
</gene>
<proteinExistence type="predicted"/>
<dbReference type="STRING" id="1095776.SAMN04515672_4523"/>
<keyword evidence="2" id="KW-1185">Reference proteome</keyword>
<organism evidence="1 2">
    <name type="scientific">Natronorubrum texcoconense</name>
    <dbReference type="NCBI Taxonomy" id="1095776"/>
    <lineage>
        <taxon>Archaea</taxon>
        <taxon>Methanobacteriati</taxon>
        <taxon>Methanobacteriota</taxon>
        <taxon>Stenosarchaea group</taxon>
        <taxon>Halobacteria</taxon>
        <taxon>Halobacteriales</taxon>
        <taxon>Natrialbaceae</taxon>
        <taxon>Natronorubrum</taxon>
    </lineage>
</organism>
<name>A0A1G9GIR6_9EURY</name>
<protein>
    <submittedName>
        <fullName evidence="1">Uncharacterized protein</fullName>
    </submittedName>
</protein>
<accession>A0A1G9GIR6</accession>
<reference evidence="2" key="1">
    <citation type="submission" date="2016-10" db="EMBL/GenBank/DDBJ databases">
        <authorList>
            <person name="Varghese N."/>
            <person name="Submissions S."/>
        </authorList>
    </citation>
    <scope>NUCLEOTIDE SEQUENCE [LARGE SCALE GENOMIC DNA]</scope>
    <source>
        <strain evidence="2">B4,CECT 8067,JCM 17497</strain>
    </source>
</reference>
<dbReference type="EMBL" id="FNFE01000009">
    <property type="protein sequence ID" value="SDL00557.1"/>
    <property type="molecule type" value="Genomic_DNA"/>
</dbReference>
<evidence type="ECO:0000313" key="2">
    <source>
        <dbReference type="Proteomes" id="UP000198882"/>
    </source>
</evidence>